<dbReference type="OrthoDB" id="5703571at2"/>
<dbReference type="Proteomes" id="UP000017175">
    <property type="component" value="Chromosome"/>
</dbReference>
<accession>A0A0K1QKG5</accession>
<dbReference type="EMBL" id="CP010945">
    <property type="protein sequence ID" value="AKV05950.1"/>
    <property type="molecule type" value="Genomic_DNA"/>
</dbReference>
<organism evidence="1 2">
    <name type="scientific">Pseudomonas fluorescens NCIMB 11764</name>
    <dbReference type="NCBI Taxonomy" id="1221522"/>
    <lineage>
        <taxon>Bacteria</taxon>
        <taxon>Pseudomonadati</taxon>
        <taxon>Pseudomonadota</taxon>
        <taxon>Gammaproteobacteria</taxon>
        <taxon>Pseudomonadales</taxon>
        <taxon>Pseudomonadaceae</taxon>
        <taxon>Pseudomonas</taxon>
    </lineage>
</organism>
<dbReference type="AlphaFoldDB" id="A0A0K1QKG5"/>
<sequence length="121" mass="13571">MLYVQRNADGQLMRVEAEAYAESTESLPADHPDLQAWFAREVVAINHKQLQQIKQLKQLRQSDLDMIRVLDDLIQVLTDKGVMRITDLPAAAQAKLMGRSQAREELGGLSNLVDEDDSGLI</sequence>
<protein>
    <submittedName>
        <fullName evidence="1">Tryptophan synthase subunit beta</fullName>
    </submittedName>
</protein>
<name>A0A0K1QKG5_PSEFL</name>
<gene>
    <name evidence="1" type="ORF">B723_05890</name>
</gene>
<evidence type="ECO:0000313" key="2">
    <source>
        <dbReference type="Proteomes" id="UP000017175"/>
    </source>
</evidence>
<dbReference type="RefSeq" id="WP_017335819.1">
    <property type="nucleotide sequence ID" value="NZ_CP010945.1"/>
</dbReference>
<evidence type="ECO:0000313" key="1">
    <source>
        <dbReference type="EMBL" id="AKV05950.1"/>
    </source>
</evidence>
<dbReference type="eggNOG" id="ENOG5032ZRD">
    <property type="taxonomic scope" value="Bacteria"/>
</dbReference>
<reference evidence="1 2" key="1">
    <citation type="journal article" date="2012" name="J. Bacteriol.">
        <title>Draft genome sequence of the cyanide-utilizing bacterium Pseudomonas fluorescens strain NCIMB 11764.</title>
        <authorList>
            <person name="Vilo C.A."/>
            <person name="Benedik M.J."/>
            <person name="Kunz D.A."/>
            <person name="Dong Q."/>
        </authorList>
    </citation>
    <scope>NUCLEOTIDE SEQUENCE [LARGE SCALE GENOMIC DNA]</scope>
    <source>
        <strain evidence="1 2">NCIMB 11764</strain>
    </source>
</reference>
<proteinExistence type="predicted"/>